<dbReference type="Proteomes" id="UP000275078">
    <property type="component" value="Unassembled WGS sequence"/>
</dbReference>
<evidence type="ECO:0000313" key="8">
    <source>
        <dbReference type="Proteomes" id="UP000275078"/>
    </source>
</evidence>
<evidence type="ECO:0000256" key="1">
    <source>
        <dbReference type="ARBA" id="ARBA00004477"/>
    </source>
</evidence>
<dbReference type="InterPro" id="IPR024512">
    <property type="entry name" value="Ser_palmitoyltrfase_ssu-like"/>
</dbReference>
<dbReference type="STRING" id="1160509.A0A3N4H9L3"/>
<keyword evidence="3" id="KW-0256">Endoplasmic reticulum</keyword>
<evidence type="ECO:0000256" key="3">
    <source>
        <dbReference type="ARBA" id="ARBA00022824"/>
    </source>
</evidence>
<organism evidence="7 8">
    <name type="scientific">Ascobolus immersus RN42</name>
    <dbReference type="NCBI Taxonomy" id="1160509"/>
    <lineage>
        <taxon>Eukaryota</taxon>
        <taxon>Fungi</taxon>
        <taxon>Dikarya</taxon>
        <taxon>Ascomycota</taxon>
        <taxon>Pezizomycotina</taxon>
        <taxon>Pezizomycetes</taxon>
        <taxon>Pezizales</taxon>
        <taxon>Ascobolaceae</taxon>
        <taxon>Ascobolus</taxon>
    </lineage>
</organism>
<evidence type="ECO:0000256" key="5">
    <source>
        <dbReference type="ARBA" id="ARBA00023136"/>
    </source>
</evidence>
<reference evidence="7 8" key="1">
    <citation type="journal article" date="2018" name="Nat. Ecol. Evol.">
        <title>Pezizomycetes genomes reveal the molecular basis of ectomycorrhizal truffle lifestyle.</title>
        <authorList>
            <person name="Murat C."/>
            <person name="Payen T."/>
            <person name="Noel B."/>
            <person name="Kuo A."/>
            <person name="Morin E."/>
            <person name="Chen J."/>
            <person name="Kohler A."/>
            <person name="Krizsan K."/>
            <person name="Balestrini R."/>
            <person name="Da Silva C."/>
            <person name="Montanini B."/>
            <person name="Hainaut M."/>
            <person name="Levati E."/>
            <person name="Barry K.W."/>
            <person name="Belfiori B."/>
            <person name="Cichocki N."/>
            <person name="Clum A."/>
            <person name="Dockter R.B."/>
            <person name="Fauchery L."/>
            <person name="Guy J."/>
            <person name="Iotti M."/>
            <person name="Le Tacon F."/>
            <person name="Lindquist E.A."/>
            <person name="Lipzen A."/>
            <person name="Malagnac F."/>
            <person name="Mello A."/>
            <person name="Molinier V."/>
            <person name="Miyauchi S."/>
            <person name="Poulain J."/>
            <person name="Riccioni C."/>
            <person name="Rubini A."/>
            <person name="Sitrit Y."/>
            <person name="Splivallo R."/>
            <person name="Traeger S."/>
            <person name="Wang M."/>
            <person name="Zifcakova L."/>
            <person name="Wipf D."/>
            <person name="Zambonelli A."/>
            <person name="Paolocci F."/>
            <person name="Nowrousian M."/>
            <person name="Ottonello S."/>
            <person name="Baldrian P."/>
            <person name="Spatafora J.W."/>
            <person name="Henrissat B."/>
            <person name="Nagy L.G."/>
            <person name="Aury J.M."/>
            <person name="Wincker P."/>
            <person name="Grigoriev I.V."/>
            <person name="Bonfante P."/>
            <person name="Martin F.M."/>
        </authorList>
    </citation>
    <scope>NUCLEOTIDE SEQUENCE [LARGE SCALE GENOMIC DNA]</scope>
    <source>
        <strain evidence="7 8">RN42</strain>
    </source>
</reference>
<evidence type="ECO:0000256" key="4">
    <source>
        <dbReference type="ARBA" id="ARBA00022989"/>
    </source>
</evidence>
<proteinExistence type="predicted"/>
<keyword evidence="4 6" id="KW-1133">Transmembrane helix</keyword>
<keyword evidence="2 6" id="KW-0812">Transmembrane</keyword>
<evidence type="ECO:0000313" key="7">
    <source>
        <dbReference type="EMBL" id="RPA71325.1"/>
    </source>
</evidence>
<dbReference type="GO" id="GO:0005789">
    <property type="term" value="C:endoplasmic reticulum membrane"/>
    <property type="evidence" value="ECO:0007669"/>
    <property type="project" value="UniProtKB-SubCell"/>
</dbReference>
<dbReference type="OrthoDB" id="202672at2759"/>
<comment type="subcellular location">
    <subcellularLocation>
        <location evidence="1">Endoplasmic reticulum membrane</location>
        <topology evidence="1">Multi-pass membrane protein</topology>
    </subcellularLocation>
</comment>
<gene>
    <name evidence="7" type="ORF">BJ508DRAFT_419952</name>
</gene>
<evidence type="ECO:0000256" key="6">
    <source>
        <dbReference type="SAM" id="Phobius"/>
    </source>
</evidence>
<sequence>MSSVLKFLRRKNYQYEVTFSLYMLTPTEKIVLNTILLFIFSMALYAISLYLPNHFKVVGSRLWFYVAGDDSLARNNGGLFMDEVKSEL</sequence>
<dbReference type="Pfam" id="PF11779">
    <property type="entry name" value="SPT_ssu-like"/>
    <property type="match status" value="1"/>
</dbReference>
<dbReference type="EMBL" id="ML119943">
    <property type="protein sequence ID" value="RPA71325.1"/>
    <property type="molecule type" value="Genomic_DNA"/>
</dbReference>
<accession>A0A3N4H9L3</accession>
<protein>
    <submittedName>
        <fullName evidence="7">Uncharacterized protein</fullName>
    </submittedName>
</protein>
<name>A0A3N4H9L3_ASCIM</name>
<dbReference type="AlphaFoldDB" id="A0A3N4H9L3"/>
<keyword evidence="8" id="KW-1185">Reference proteome</keyword>
<feature type="transmembrane region" description="Helical" evidence="6">
    <location>
        <begin position="30"/>
        <end position="51"/>
    </location>
</feature>
<evidence type="ECO:0000256" key="2">
    <source>
        <dbReference type="ARBA" id="ARBA00022692"/>
    </source>
</evidence>
<keyword evidence="5 6" id="KW-0472">Membrane</keyword>